<dbReference type="SUPFAM" id="SSF52833">
    <property type="entry name" value="Thioredoxin-like"/>
    <property type="match status" value="1"/>
</dbReference>
<dbReference type="Gene3D" id="3.40.30.10">
    <property type="entry name" value="Glutaredoxin"/>
    <property type="match status" value="1"/>
</dbReference>
<dbReference type="EMBL" id="CP146203">
    <property type="protein sequence ID" value="XBH21248.1"/>
    <property type="molecule type" value="Genomic_DNA"/>
</dbReference>
<accession>A0AAU7DTZ5</accession>
<keyword evidence="1" id="KW-1015">Disulfide bond</keyword>
<dbReference type="Pfam" id="PF00085">
    <property type="entry name" value="Thioredoxin"/>
    <property type="match status" value="1"/>
</dbReference>
<dbReference type="AlphaFoldDB" id="A0AAU7DTZ5"/>
<sequence length="125" mass="13719">MAPKEFTQENLKDYLAQPGIVLADFWAPWCAPCNRFAPIFEDAASRHPNVIFGKVNTDQQQDLARVFGITSLPTIIAFRDGKVVFDQPGTMTGRKIDELITQVTQLDLSTSSTPTTDTQATGSSV</sequence>
<name>A0AAU7DTZ5_9MICO</name>
<protein>
    <submittedName>
        <fullName evidence="3">Thioredoxin domain-containing protein</fullName>
    </submittedName>
</protein>
<dbReference type="PANTHER" id="PTHR45663:SF40">
    <property type="entry name" value="THIOREDOXIN 2"/>
    <property type="match status" value="1"/>
</dbReference>
<dbReference type="PROSITE" id="PS51352">
    <property type="entry name" value="THIOREDOXIN_2"/>
    <property type="match status" value="1"/>
</dbReference>
<dbReference type="GO" id="GO:0005829">
    <property type="term" value="C:cytosol"/>
    <property type="evidence" value="ECO:0007669"/>
    <property type="project" value="TreeGrafter"/>
</dbReference>
<dbReference type="InterPro" id="IPR013766">
    <property type="entry name" value="Thioredoxin_domain"/>
</dbReference>
<dbReference type="InterPro" id="IPR017937">
    <property type="entry name" value="Thioredoxin_CS"/>
</dbReference>
<dbReference type="GO" id="GO:0015035">
    <property type="term" value="F:protein-disulfide reductase activity"/>
    <property type="evidence" value="ECO:0007669"/>
    <property type="project" value="TreeGrafter"/>
</dbReference>
<gene>
    <name evidence="3" type="ORF">V5R04_13670</name>
</gene>
<proteinExistence type="predicted"/>
<evidence type="ECO:0000256" key="1">
    <source>
        <dbReference type="ARBA" id="ARBA00023157"/>
    </source>
</evidence>
<dbReference type="PANTHER" id="PTHR45663">
    <property type="entry name" value="GEO12009P1"/>
    <property type="match status" value="1"/>
</dbReference>
<dbReference type="CDD" id="cd02947">
    <property type="entry name" value="TRX_family"/>
    <property type="match status" value="1"/>
</dbReference>
<dbReference type="PROSITE" id="PS00194">
    <property type="entry name" value="THIOREDOXIN_1"/>
    <property type="match status" value="1"/>
</dbReference>
<evidence type="ECO:0000259" key="2">
    <source>
        <dbReference type="PROSITE" id="PS51352"/>
    </source>
</evidence>
<feature type="domain" description="Thioredoxin" evidence="2">
    <location>
        <begin position="1"/>
        <end position="105"/>
    </location>
</feature>
<dbReference type="PRINTS" id="PR00421">
    <property type="entry name" value="THIOREDOXIN"/>
</dbReference>
<evidence type="ECO:0000313" key="3">
    <source>
        <dbReference type="EMBL" id="XBH21248.1"/>
    </source>
</evidence>
<reference evidence="3" key="1">
    <citation type="submission" date="2024-02" db="EMBL/GenBank/DDBJ databases">
        <title>Tomenella chthoni gen. nov. sp. nov., a member of the family Jonesiaceae isolated from bat guano.</title>
        <authorList>
            <person name="Miller S.L."/>
            <person name="King J."/>
            <person name="Sankaranarayanan K."/>
            <person name="Lawson P.A."/>
        </authorList>
    </citation>
    <scope>NUCLEOTIDE SEQUENCE</scope>
    <source>
        <strain evidence="3">BS-20</strain>
    </source>
</reference>
<organism evidence="3">
    <name type="scientific">Jonesiaceae bacterium BS-20</name>
    <dbReference type="NCBI Taxonomy" id="3120821"/>
    <lineage>
        <taxon>Bacteria</taxon>
        <taxon>Bacillati</taxon>
        <taxon>Actinomycetota</taxon>
        <taxon>Actinomycetes</taxon>
        <taxon>Micrococcales</taxon>
        <taxon>Jonesiaceae</taxon>
    </lineage>
</organism>
<dbReference type="InterPro" id="IPR036249">
    <property type="entry name" value="Thioredoxin-like_sf"/>
</dbReference>